<organism evidence="2 3">
    <name type="scientific">Paractinoplanes durhamensis</name>
    <dbReference type="NCBI Taxonomy" id="113563"/>
    <lineage>
        <taxon>Bacteria</taxon>
        <taxon>Bacillati</taxon>
        <taxon>Actinomycetota</taxon>
        <taxon>Actinomycetes</taxon>
        <taxon>Micromonosporales</taxon>
        <taxon>Micromonosporaceae</taxon>
        <taxon>Paractinoplanes</taxon>
    </lineage>
</organism>
<name>A0ABQ3YP95_9ACTN</name>
<dbReference type="Proteomes" id="UP000637628">
    <property type="component" value="Unassembled WGS sequence"/>
</dbReference>
<accession>A0ABQ3YP95</accession>
<proteinExistence type="predicted"/>
<protein>
    <submittedName>
        <fullName evidence="2">Uncharacterized protein</fullName>
    </submittedName>
</protein>
<feature type="region of interest" description="Disordered" evidence="1">
    <location>
        <begin position="106"/>
        <end position="137"/>
    </location>
</feature>
<sequence length="137" mass="14338">MEEVAEMEIYMMTQPSLPLTRACAPSALLPISAAPVAAPVSEWAPALLMAPVAPAAEVRSAERAPISGKAVRPVAVLAAERAPASRVHQVQVQAELVRVLTLSDEINGTTGFKGSNSSKKRYADGGSGVPPRGRPVW</sequence>
<keyword evidence="3" id="KW-1185">Reference proteome</keyword>
<dbReference type="EMBL" id="BOML01000006">
    <property type="protein sequence ID" value="GID99333.1"/>
    <property type="molecule type" value="Genomic_DNA"/>
</dbReference>
<gene>
    <name evidence="2" type="ORF">Adu01nite_06840</name>
</gene>
<comment type="caution">
    <text evidence="2">The sequence shown here is derived from an EMBL/GenBank/DDBJ whole genome shotgun (WGS) entry which is preliminary data.</text>
</comment>
<evidence type="ECO:0000256" key="1">
    <source>
        <dbReference type="SAM" id="MobiDB-lite"/>
    </source>
</evidence>
<evidence type="ECO:0000313" key="2">
    <source>
        <dbReference type="EMBL" id="GID99333.1"/>
    </source>
</evidence>
<evidence type="ECO:0000313" key="3">
    <source>
        <dbReference type="Proteomes" id="UP000637628"/>
    </source>
</evidence>
<feature type="compositionally biased region" description="Polar residues" evidence="1">
    <location>
        <begin position="106"/>
        <end position="117"/>
    </location>
</feature>
<reference evidence="2 3" key="1">
    <citation type="submission" date="2021-01" db="EMBL/GenBank/DDBJ databases">
        <title>Whole genome shotgun sequence of Actinoplanes durhamensis NBRC 14914.</title>
        <authorList>
            <person name="Komaki H."/>
            <person name="Tamura T."/>
        </authorList>
    </citation>
    <scope>NUCLEOTIDE SEQUENCE [LARGE SCALE GENOMIC DNA]</scope>
    <source>
        <strain evidence="2 3">NBRC 14914</strain>
    </source>
</reference>